<keyword evidence="3" id="KW-1185">Reference proteome</keyword>
<dbReference type="Proteomes" id="UP000256373">
    <property type="component" value="Unassembled WGS sequence"/>
</dbReference>
<feature type="transmembrane region" description="Helical" evidence="1">
    <location>
        <begin position="341"/>
        <end position="360"/>
    </location>
</feature>
<dbReference type="InterPro" id="IPR025367">
    <property type="entry name" value="DUF4271"/>
</dbReference>
<comment type="caution">
    <text evidence="2">The sequence shown here is derived from an EMBL/GenBank/DDBJ whole genome shotgun (WGS) entry which is preliminary data.</text>
</comment>
<feature type="transmembrane region" description="Helical" evidence="1">
    <location>
        <begin position="314"/>
        <end position="335"/>
    </location>
</feature>
<dbReference type="OrthoDB" id="975088at2"/>
<feature type="transmembrane region" description="Helical" evidence="1">
    <location>
        <begin position="168"/>
        <end position="189"/>
    </location>
</feature>
<evidence type="ECO:0000313" key="3">
    <source>
        <dbReference type="Proteomes" id="UP000256373"/>
    </source>
</evidence>
<keyword evidence="1" id="KW-0812">Transmembrane</keyword>
<feature type="transmembrane region" description="Helical" evidence="1">
    <location>
        <begin position="226"/>
        <end position="246"/>
    </location>
</feature>
<organism evidence="2 3">
    <name type="scientific">Dyadobacter luteus</name>
    <dbReference type="NCBI Taxonomy" id="2259619"/>
    <lineage>
        <taxon>Bacteria</taxon>
        <taxon>Pseudomonadati</taxon>
        <taxon>Bacteroidota</taxon>
        <taxon>Cytophagia</taxon>
        <taxon>Cytophagales</taxon>
        <taxon>Spirosomataceae</taxon>
        <taxon>Dyadobacter</taxon>
    </lineage>
</organism>
<reference evidence="2 3" key="1">
    <citation type="submission" date="2018-07" db="EMBL/GenBank/DDBJ databases">
        <title>Dyadobacter roseus sp. nov., isolated from rose rhizosphere soil.</title>
        <authorList>
            <person name="Chen L."/>
        </authorList>
    </citation>
    <scope>NUCLEOTIDE SEQUENCE [LARGE SCALE GENOMIC DNA]</scope>
    <source>
        <strain evidence="2 3">RS19</strain>
    </source>
</reference>
<proteinExistence type="predicted"/>
<dbReference type="RefSeq" id="WP_115831209.1">
    <property type="nucleotide sequence ID" value="NZ_QNUL01000008.1"/>
</dbReference>
<name>A0A3D8YED8_9BACT</name>
<feature type="transmembrane region" description="Helical" evidence="1">
    <location>
        <begin position="372"/>
        <end position="391"/>
    </location>
</feature>
<dbReference type="EMBL" id="QNUL01000008">
    <property type="protein sequence ID" value="REA61236.1"/>
    <property type="molecule type" value="Genomic_DNA"/>
</dbReference>
<dbReference type="Pfam" id="PF14093">
    <property type="entry name" value="DUF4271"/>
    <property type="match status" value="1"/>
</dbReference>
<keyword evidence="1" id="KW-1133">Transmembrane helix</keyword>
<sequence>MKSILSFLFWAFTILLLTGSNSLAGPRITPPDRFIPIYNYQNDWLVYNGQYKNYVPYSQEINDDSRYVSTYIDLVKNRNYFLLLKTESKSYLFLEGALQKEVPQQEWLVLSIDSLYRIYKRDELLFTVYGSAGIGDKDLLLCNQRQTNDAIGLQAGTSSFINIKPINFSPFGSFAVMAMLVVLMLSAWLHNTNPLAFTRLINPVDFLRNDPRDPLTKFYKPYSNSIILFVLVVAMLSSFVVIFLAVNKINIFSVSTILSEKGNAFQLVGDFFLISGIFFLLYYGKYILMVMIGNMLNLDKVVDIVFIKIVQSSYLFYVAVFLLVFMLTFNGPLWLDSVRPYILIPFLIFYTIRFITLYIVTTPPGTFINLYLFSYLCVIEIIPLIVGIKFAL</sequence>
<keyword evidence="1" id="KW-0472">Membrane</keyword>
<accession>A0A3D8YED8</accession>
<gene>
    <name evidence="2" type="ORF">DSL64_12325</name>
</gene>
<dbReference type="AlphaFoldDB" id="A0A3D8YED8"/>
<evidence type="ECO:0000313" key="2">
    <source>
        <dbReference type="EMBL" id="REA61236.1"/>
    </source>
</evidence>
<evidence type="ECO:0000256" key="1">
    <source>
        <dbReference type="SAM" id="Phobius"/>
    </source>
</evidence>
<feature type="transmembrane region" description="Helical" evidence="1">
    <location>
        <begin position="271"/>
        <end position="293"/>
    </location>
</feature>
<protein>
    <submittedName>
        <fullName evidence="2">DUF4271 domain-containing protein</fullName>
    </submittedName>
</protein>